<protein>
    <submittedName>
        <fullName evidence="6">LysR family transcriptional regulator</fullName>
    </submittedName>
</protein>
<dbReference type="Gene3D" id="3.40.190.290">
    <property type="match status" value="1"/>
</dbReference>
<gene>
    <name evidence="6" type="ORF">ACFP1C_03930</name>
</gene>
<dbReference type="PANTHER" id="PTHR30126:SF5">
    <property type="entry name" value="HTH-TYPE TRANSCRIPTIONAL ACTIVATOR CMPR"/>
    <property type="match status" value="1"/>
</dbReference>
<dbReference type="SUPFAM" id="SSF46785">
    <property type="entry name" value="Winged helix' DNA-binding domain"/>
    <property type="match status" value="1"/>
</dbReference>
<accession>A0ABW1TF93</accession>
<dbReference type="InterPro" id="IPR036390">
    <property type="entry name" value="WH_DNA-bd_sf"/>
</dbReference>
<evidence type="ECO:0000256" key="4">
    <source>
        <dbReference type="ARBA" id="ARBA00023163"/>
    </source>
</evidence>
<dbReference type="PANTHER" id="PTHR30126">
    <property type="entry name" value="HTH-TYPE TRANSCRIPTIONAL REGULATOR"/>
    <property type="match status" value="1"/>
</dbReference>
<name>A0ABW1TF93_9LACO</name>
<dbReference type="InterPro" id="IPR005119">
    <property type="entry name" value="LysR_subst-bd"/>
</dbReference>
<dbReference type="Pfam" id="PF03466">
    <property type="entry name" value="LysR_substrate"/>
    <property type="match status" value="1"/>
</dbReference>
<dbReference type="PROSITE" id="PS50931">
    <property type="entry name" value="HTH_LYSR"/>
    <property type="match status" value="1"/>
</dbReference>
<reference evidence="7" key="1">
    <citation type="journal article" date="2019" name="Int. J. Syst. Evol. Microbiol.">
        <title>The Global Catalogue of Microorganisms (GCM) 10K type strain sequencing project: providing services to taxonomists for standard genome sequencing and annotation.</title>
        <authorList>
            <consortium name="The Broad Institute Genomics Platform"/>
            <consortium name="The Broad Institute Genome Sequencing Center for Infectious Disease"/>
            <person name="Wu L."/>
            <person name="Ma J."/>
        </authorList>
    </citation>
    <scope>NUCLEOTIDE SEQUENCE [LARGE SCALE GENOMIC DNA]</scope>
    <source>
        <strain evidence="7">CCM 8908</strain>
    </source>
</reference>
<keyword evidence="2" id="KW-0805">Transcription regulation</keyword>
<dbReference type="CDD" id="cd05466">
    <property type="entry name" value="PBP2_LTTR_substrate"/>
    <property type="match status" value="1"/>
</dbReference>
<dbReference type="Proteomes" id="UP001596283">
    <property type="component" value="Unassembled WGS sequence"/>
</dbReference>
<organism evidence="6 7">
    <name type="scientific">Levilactobacillus fujinensis</name>
    <dbReference type="NCBI Taxonomy" id="2486024"/>
    <lineage>
        <taxon>Bacteria</taxon>
        <taxon>Bacillati</taxon>
        <taxon>Bacillota</taxon>
        <taxon>Bacilli</taxon>
        <taxon>Lactobacillales</taxon>
        <taxon>Lactobacillaceae</taxon>
        <taxon>Levilactobacillus</taxon>
    </lineage>
</organism>
<dbReference type="SUPFAM" id="SSF53850">
    <property type="entry name" value="Periplasmic binding protein-like II"/>
    <property type="match status" value="1"/>
</dbReference>
<keyword evidence="3" id="KW-0238">DNA-binding</keyword>
<evidence type="ECO:0000313" key="7">
    <source>
        <dbReference type="Proteomes" id="UP001596283"/>
    </source>
</evidence>
<dbReference type="RefSeq" id="WP_125685195.1">
    <property type="nucleotide sequence ID" value="NZ_JBHSSI010000025.1"/>
</dbReference>
<dbReference type="EMBL" id="JBHSSI010000025">
    <property type="protein sequence ID" value="MFC6260086.1"/>
    <property type="molecule type" value="Genomic_DNA"/>
</dbReference>
<dbReference type="InterPro" id="IPR036388">
    <property type="entry name" value="WH-like_DNA-bd_sf"/>
</dbReference>
<dbReference type="Pfam" id="PF00126">
    <property type="entry name" value="HTH_1"/>
    <property type="match status" value="1"/>
</dbReference>
<evidence type="ECO:0000259" key="5">
    <source>
        <dbReference type="PROSITE" id="PS50931"/>
    </source>
</evidence>
<evidence type="ECO:0000313" key="6">
    <source>
        <dbReference type="EMBL" id="MFC6260086.1"/>
    </source>
</evidence>
<comment type="similarity">
    <text evidence="1">Belongs to the LysR transcriptional regulatory family.</text>
</comment>
<evidence type="ECO:0000256" key="2">
    <source>
        <dbReference type="ARBA" id="ARBA00023015"/>
    </source>
</evidence>
<evidence type="ECO:0000256" key="1">
    <source>
        <dbReference type="ARBA" id="ARBA00009437"/>
    </source>
</evidence>
<comment type="caution">
    <text evidence="6">The sequence shown here is derived from an EMBL/GenBank/DDBJ whole genome shotgun (WGS) entry which is preliminary data.</text>
</comment>
<keyword evidence="4" id="KW-0804">Transcription</keyword>
<dbReference type="InterPro" id="IPR000847">
    <property type="entry name" value="LysR_HTH_N"/>
</dbReference>
<dbReference type="PRINTS" id="PR00039">
    <property type="entry name" value="HTHLYSR"/>
</dbReference>
<keyword evidence="7" id="KW-1185">Reference proteome</keyword>
<dbReference type="Gene3D" id="1.10.10.10">
    <property type="entry name" value="Winged helix-like DNA-binding domain superfamily/Winged helix DNA-binding domain"/>
    <property type="match status" value="1"/>
</dbReference>
<proteinExistence type="inferred from homology"/>
<evidence type="ECO:0000256" key="3">
    <source>
        <dbReference type="ARBA" id="ARBA00023125"/>
    </source>
</evidence>
<sequence>MDIKAFKTFRVIVETGSFQAAADKLNYAQSTVTFQMQQLERDLAIQLFEKVGRKMVLTQAGKSILPAIDSVLGTVTAMKNYGKPTDALSGELRIAIPDTLLTYRMQPILKRFHNQTPGVQLSLQMANCFTIPKKVSSGTVDLGIHYDVGGYAKNLVVQRLGEFPLVLVASPLLDTQALNLQTPHQRLRVSLLTDDRESIYQKKFAAAIAERDIVFPHFLEIGSVEAVKQSVMSNLGIAYLPKFVVQSEVDAGQLQIIPTNFANETLTAVYIQRQNKWRSQILDQFVQILVDAFTA</sequence>
<feature type="domain" description="HTH lysR-type" evidence="5">
    <location>
        <begin position="1"/>
        <end position="58"/>
    </location>
</feature>